<evidence type="ECO:0008006" key="3">
    <source>
        <dbReference type="Google" id="ProtNLM"/>
    </source>
</evidence>
<reference evidence="2" key="1">
    <citation type="journal article" date="2024" name="Toxins">
        <title>Genome Sequence Analysis of Native Xenorhabdus Strains Isolated from Entomopathogenic Nematodes in Argentina.</title>
        <authorList>
            <person name="Palma L."/>
            <person name="Frizzo L."/>
            <person name="Kaiser S."/>
            <person name="Berry C."/>
            <person name="Caballero P."/>
            <person name="Bode H.B."/>
            <person name="Del Valle E.E."/>
        </authorList>
    </citation>
    <scope>NUCLEOTIDE SEQUENCE [LARGE SCALE GENOMIC DNA]</scope>
    <source>
        <strain evidence="2">Reich</strain>
    </source>
</reference>
<dbReference type="RefSeq" id="WP_319927733.1">
    <property type="nucleotide sequence ID" value="NZ_VCDP01000117.1"/>
</dbReference>
<dbReference type="EMBL" id="VCDP01000117">
    <property type="protein sequence ID" value="MDX8001037.1"/>
    <property type="molecule type" value="Genomic_DNA"/>
</dbReference>
<organism evidence="1 2">
    <name type="scientific">Xenorhabdus littoralis</name>
    <dbReference type="NCBI Taxonomy" id="2582835"/>
    <lineage>
        <taxon>Bacteria</taxon>
        <taxon>Pseudomonadati</taxon>
        <taxon>Pseudomonadota</taxon>
        <taxon>Gammaproteobacteria</taxon>
        <taxon>Enterobacterales</taxon>
        <taxon>Morganellaceae</taxon>
        <taxon>Xenorhabdus</taxon>
    </lineage>
</organism>
<name>A0ABU4SQV8_9GAMM</name>
<comment type="caution">
    <text evidence="1">The sequence shown here is derived from an EMBL/GenBank/DDBJ whole genome shotgun (WGS) entry which is preliminary data.</text>
</comment>
<gene>
    <name evidence="1" type="ORF">FE394_18030</name>
</gene>
<keyword evidence="2" id="KW-1185">Reference proteome</keyword>
<sequence length="293" mass="33626">MNLKNKRYTVRFYKSRCGVDEEVDTLWRILSELAQQNEPLQVMPAGDTAYQIRGLTVDIDMKSITGYLVRFRLDRPAVGSKSSLEEEYLELDEGKEFIEKNHFVLFKEREGVEVLGYQCSREGGVISVLSKYLTEFTEEKQTIRFDDILTKESLDVIFKKGLIKSVEFSVARPIGKEYQPDPEDAWTQDSFDMLTDVGGTKFTGKIAIASKQQGLLEKTKGYIRNLLNSEYTKKLKVKISGVKEPIDLFAERIYDKIDVPVREGGEIYSTDIYQGIKGVKDQKQHHFDANFKV</sequence>
<dbReference type="Pfam" id="PF20505">
    <property type="entry name" value="DUF6731"/>
    <property type="match status" value="1"/>
</dbReference>
<protein>
    <recommendedName>
        <fullName evidence="3">Phage protein</fullName>
    </recommendedName>
</protein>
<dbReference type="Proteomes" id="UP001271640">
    <property type="component" value="Unassembled WGS sequence"/>
</dbReference>
<evidence type="ECO:0000313" key="1">
    <source>
        <dbReference type="EMBL" id="MDX8001037.1"/>
    </source>
</evidence>
<dbReference type="InterPro" id="IPR046618">
    <property type="entry name" value="DUF6731"/>
</dbReference>
<accession>A0ABU4SQV8</accession>
<proteinExistence type="predicted"/>
<evidence type="ECO:0000313" key="2">
    <source>
        <dbReference type="Proteomes" id="UP001271640"/>
    </source>
</evidence>